<feature type="region of interest" description="Disordered" evidence="1">
    <location>
        <begin position="158"/>
        <end position="315"/>
    </location>
</feature>
<feature type="compositionally biased region" description="Polar residues" evidence="1">
    <location>
        <begin position="379"/>
        <end position="396"/>
    </location>
</feature>
<sequence>MINSLEDQNYQLQSQVSSYSRPPTSQADTGYYSAASNPSGPLSRSPSVESKPTAGSVTVLNKRSRSPVKRPPATIQSTDNTGGHLPKHMPSSLSDKRPASMVLRQLYLSGEESLRTIRNRTSMLSIMSSKIADNDSALPPSPPSPVLSEVSELDSTFFGQHMGDSSRDRPPYEDPGTSLFTSSTSQTYAYRDPSLSSPKVGQSRSFEESSLQASTSAPRSPYLSQSLHHNRRSSVQDDFRSEHPHDPRHPSASRSPEVHSQRRRHNRTTSDSVSPRSASPSTPSIRNRTKPPDSSSTLPYGGFPTGASISHGTPSRFARPVPAAANLLFDGEGIEDFRSPSPALHQAVSTSIPSTLRKRSLSSGADAGPKVSPPLIRNYTMSSMPSSTPGQPSTTAHTHRLPPYNRNALPKSRHPLSQASDYVPYRPASREEVRPQTPSSQHPAQASPVTSHSGSTPGGAPTRGSDVISPIHPALRHPPPQPAARRSSFRSANPASNEISAAAADVGTSGVGSGGDPADRMSASTRSYEVGDDTAAVEQQLQQETPPPRSESRMRGMIGKGRSPSVDGSGGRKRWPWQRSRKGEEGDGGA</sequence>
<name>A0A6A6GSR5_VIRVR</name>
<feature type="compositionally biased region" description="Basic and acidic residues" evidence="1">
    <location>
        <begin position="581"/>
        <end position="590"/>
    </location>
</feature>
<evidence type="ECO:0000313" key="2">
    <source>
        <dbReference type="EMBL" id="KAF2228816.1"/>
    </source>
</evidence>
<feature type="compositionally biased region" description="Polar residues" evidence="1">
    <location>
        <begin position="436"/>
        <end position="455"/>
    </location>
</feature>
<dbReference type="Proteomes" id="UP000800092">
    <property type="component" value="Unassembled WGS sequence"/>
</dbReference>
<evidence type="ECO:0000256" key="1">
    <source>
        <dbReference type="SAM" id="MobiDB-lite"/>
    </source>
</evidence>
<feature type="compositionally biased region" description="Low complexity" evidence="1">
    <location>
        <begin position="269"/>
        <end position="284"/>
    </location>
</feature>
<feature type="region of interest" description="Disordered" evidence="1">
    <location>
        <begin position="1"/>
        <end position="98"/>
    </location>
</feature>
<gene>
    <name evidence="2" type="ORF">EV356DRAFT_497438</name>
</gene>
<reference evidence="2" key="1">
    <citation type="journal article" date="2020" name="Stud. Mycol.">
        <title>101 Dothideomycetes genomes: a test case for predicting lifestyles and emergence of pathogens.</title>
        <authorList>
            <person name="Haridas S."/>
            <person name="Albert R."/>
            <person name="Binder M."/>
            <person name="Bloem J."/>
            <person name="Labutti K."/>
            <person name="Salamov A."/>
            <person name="Andreopoulos B."/>
            <person name="Baker S."/>
            <person name="Barry K."/>
            <person name="Bills G."/>
            <person name="Bluhm B."/>
            <person name="Cannon C."/>
            <person name="Castanera R."/>
            <person name="Culley D."/>
            <person name="Daum C."/>
            <person name="Ezra D."/>
            <person name="Gonzalez J."/>
            <person name="Henrissat B."/>
            <person name="Kuo A."/>
            <person name="Liang C."/>
            <person name="Lipzen A."/>
            <person name="Lutzoni F."/>
            <person name="Magnuson J."/>
            <person name="Mondo S."/>
            <person name="Nolan M."/>
            <person name="Ohm R."/>
            <person name="Pangilinan J."/>
            <person name="Park H.-J."/>
            <person name="Ramirez L."/>
            <person name="Alfaro M."/>
            <person name="Sun H."/>
            <person name="Tritt A."/>
            <person name="Yoshinaga Y."/>
            <person name="Zwiers L.-H."/>
            <person name="Turgeon B."/>
            <person name="Goodwin S."/>
            <person name="Spatafora J."/>
            <person name="Crous P."/>
            <person name="Grigoriev I."/>
        </authorList>
    </citation>
    <scope>NUCLEOTIDE SEQUENCE</scope>
    <source>
        <strain evidence="2">Tuck. ex Michener</strain>
    </source>
</reference>
<keyword evidence="3" id="KW-1185">Reference proteome</keyword>
<evidence type="ECO:0000313" key="3">
    <source>
        <dbReference type="Proteomes" id="UP000800092"/>
    </source>
</evidence>
<proteinExistence type="predicted"/>
<feature type="compositionally biased region" description="Polar residues" evidence="1">
    <location>
        <begin position="178"/>
        <end position="227"/>
    </location>
</feature>
<dbReference type="EMBL" id="ML991890">
    <property type="protein sequence ID" value="KAF2228816.1"/>
    <property type="molecule type" value="Genomic_DNA"/>
</dbReference>
<feature type="compositionally biased region" description="Basic residues" evidence="1">
    <location>
        <begin position="571"/>
        <end position="580"/>
    </location>
</feature>
<feature type="compositionally biased region" description="Polar residues" evidence="1">
    <location>
        <begin position="489"/>
        <end position="499"/>
    </location>
</feature>
<feature type="compositionally biased region" description="Polar residues" evidence="1">
    <location>
        <begin position="1"/>
        <end position="61"/>
    </location>
</feature>
<protein>
    <submittedName>
        <fullName evidence="2">Uncharacterized protein</fullName>
    </submittedName>
</protein>
<organism evidence="2 3">
    <name type="scientific">Viridothelium virens</name>
    <name type="common">Speckled blister lichen</name>
    <name type="synonym">Trypethelium virens</name>
    <dbReference type="NCBI Taxonomy" id="1048519"/>
    <lineage>
        <taxon>Eukaryota</taxon>
        <taxon>Fungi</taxon>
        <taxon>Dikarya</taxon>
        <taxon>Ascomycota</taxon>
        <taxon>Pezizomycotina</taxon>
        <taxon>Dothideomycetes</taxon>
        <taxon>Dothideomycetes incertae sedis</taxon>
        <taxon>Trypetheliales</taxon>
        <taxon>Trypetheliaceae</taxon>
        <taxon>Viridothelium</taxon>
    </lineage>
</organism>
<feature type="compositionally biased region" description="Basic and acidic residues" evidence="1">
    <location>
        <begin position="234"/>
        <end position="249"/>
    </location>
</feature>
<feature type="region of interest" description="Disordered" evidence="1">
    <location>
        <begin position="339"/>
        <end position="590"/>
    </location>
</feature>
<accession>A0A6A6GSR5</accession>
<dbReference type="AlphaFoldDB" id="A0A6A6GSR5"/>